<dbReference type="Gene3D" id="3.30.420.10">
    <property type="entry name" value="Ribonuclease H-like superfamily/Ribonuclease H"/>
    <property type="match status" value="1"/>
</dbReference>
<organism evidence="4">
    <name type="scientific">Cladocopium goreaui</name>
    <dbReference type="NCBI Taxonomy" id="2562237"/>
    <lineage>
        <taxon>Eukaryota</taxon>
        <taxon>Sar</taxon>
        <taxon>Alveolata</taxon>
        <taxon>Dinophyceae</taxon>
        <taxon>Suessiales</taxon>
        <taxon>Symbiodiniaceae</taxon>
        <taxon>Cladocopium</taxon>
    </lineage>
</organism>
<feature type="region of interest" description="Disordered" evidence="2">
    <location>
        <begin position="1645"/>
        <end position="1667"/>
    </location>
</feature>
<accession>A0A9P1FLI6</accession>
<evidence type="ECO:0000256" key="2">
    <source>
        <dbReference type="SAM" id="MobiDB-lite"/>
    </source>
</evidence>
<feature type="region of interest" description="Disordered" evidence="2">
    <location>
        <begin position="1170"/>
        <end position="1229"/>
    </location>
</feature>
<reference evidence="4" key="1">
    <citation type="submission" date="2022-10" db="EMBL/GenBank/DDBJ databases">
        <authorList>
            <person name="Chen Y."/>
            <person name="Dougan E. K."/>
            <person name="Chan C."/>
            <person name="Rhodes N."/>
            <person name="Thang M."/>
        </authorList>
    </citation>
    <scope>NUCLEOTIDE SEQUENCE</scope>
</reference>
<reference evidence="5" key="2">
    <citation type="submission" date="2024-04" db="EMBL/GenBank/DDBJ databases">
        <authorList>
            <person name="Chen Y."/>
            <person name="Shah S."/>
            <person name="Dougan E. K."/>
            <person name="Thang M."/>
            <person name="Chan C."/>
        </authorList>
    </citation>
    <scope>NUCLEOTIDE SEQUENCE [LARGE SCALE GENOMIC DNA]</scope>
</reference>
<name>A0A9P1FLI6_9DINO</name>
<keyword evidence="1" id="KW-0175">Coiled coil</keyword>
<feature type="compositionally biased region" description="Basic and acidic residues" evidence="2">
    <location>
        <begin position="1654"/>
        <end position="1667"/>
    </location>
</feature>
<dbReference type="EMBL" id="CAMXCT020000552">
    <property type="protein sequence ID" value="CAL1133691.1"/>
    <property type="molecule type" value="Genomic_DNA"/>
</dbReference>
<sequence>MEKPKRIEKSKDGVPIWDGDSATFQEYEEASLLWEQGIASHKRYVCAPRLVSELTGTAKRYVLGKRPDWVSFNGGVEKLMGHLRNRLGLPQIPELTDYLTRFFKQGKRRRGETMNEYITRKTETYTRAQQALGRVLKAYGEDTMRWSGSMARSSTRANTWRGAATESAPPSQAGVPDEEAEAPEEPEPDDPWAQASSQGQSGWWSGGWRDQWWGSQWSGPADDQADWAMDAPEILPDMIQGWYLLSDAGLDTGERNMILASIKQDFSFDRVAQELRNQWSDDDLKRRDQSGRHSSWWIDDELQSDDGEDVAMVITEDLNEEGQALMASAQAEAEAALAAVQQGRRTLREAREKQQQVRLSRRYFRTNKGNSKGDGKGKNSSSSSTCLRCGGDHRTANCPRGSGLAASADPKDQSAPFVCFAEDDQLEYVMGNFPAEPEVNPICAAVPPSTPEVVEQGKAVLDGGATRTIGSVHALEKLMEINQQMSGHNGLHHLNTEDRPTFGFGNSTRNQCVSTAAFQIHADGRMGQLQIHALDHGDGPVLFSIASLRALGAVVDFSEDLVVFRKLSDRKVIQLERSSTGHQLLPLATDWYEGAAEDYIQELLALGEAPPPKWSVPELRTRLLELKEEKGLPLRQSKPQTVFRSWVVNMNKCRKKADLINFLKANFQTPLSGNETMEQLQKVGIRHIYEATAPQAEDPVGFGLHCALSYEELYMHHPDYVNWIKKTAAEGQADYRLMRLARWIEAMDQQLKAEMPKETKAPLTGRTMKQGSKPARSSASISSSSVNEELLMLVRNLQEDVAALKEERPRKKVEPADENMSNHSFVVMPLIVHRKARCPPNGDGKSYQFLLVIDEGSRFRIGRVLGEGRKYHVGASQFLETLQECWCQYFGLPDTLRLDPDGTFRSKAVEEYCDRHQVFLDMIPGEAHWKLGICENAIKGVKELMTRVALESPDVTTKDALSEATRAFNNREMIRGFSPLQHALGRAPDPTGRIFPRAGSECPELLMENATGEFSRNLQRMKAAEQAFLDWTAHQRISRASHSKGRTLIDYQPGDLVYIWRQQVSGQSTAKGGAFVGPARVLALEHHISKDGIRKSGSSVWCVRGRRLWKCSLEQLRMASEKEVLLHELHGPQPESWDFHRIAEQLGGNEYLDLSKEIPTDMEWEAGHEQPTIPWKPTHRYAGKRGPSPVRLEPGTMEMQYETATTSGRHARSRSPKPSHQATPAPSVEDSFCTGEHWYDGVQEAFTASVTECAYWTTPSAAVEVMMDMPTTRAGSERALSDFPAFFVNNFKRRAAIEVCERHLSPEEKTQFQAAKAIEVSNFLAAKAFEALPEHLKPSASQAIRMRWILTWKYKEDGSKKAKSRAVLLGYQDPCYEQRATNSPTTTRQTRQLQLQLAASLRFRMYKGDVTGAFLQSRPYPGELYCIPAPEICEAMGLPPESITKVRKACYGLVDAPLEWYRSICECFERLGLKRIVLGVASQRMSHGECVDVTLVSWHSQKIERRCRSPGAAEALAAVNGEDSLYYGRFQLAEMLGYPVCVKDIDNTVNQIMGTLVTDSRNVYDKMETEALSIKGAEKRTDLELLALKESQLRNRVHIRWVHGEAQLSNGLTKGSEYKQLELFYSVNQKWRIVEDVERASARRRKALGLSPLEPREEKTPDLPEKE</sequence>
<evidence type="ECO:0000259" key="3">
    <source>
        <dbReference type="PROSITE" id="PS50994"/>
    </source>
</evidence>
<dbReference type="InterPro" id="IPR012337">
    <property type="entry name" value="RNaseH-like_sf"/>
</dbReference>
<dbReference type="SUPFAM" id="SSF53098">
    <property type="entry name" value="Ribonuclease H-like"/>
    <property type="match status" value="1"/>
</dbReference>
<evidence type="ECO:0000313" key="7">
    <source>
        <dbReference type="Proteomes" id="UP001152797"/>
    </source>
</evidence>
<feature type="compositionally biased region" description="Basic and acidic residues" evidence="2">
    <location>
        <begin position="346"/>
        <end position="355"/>
    </location>
</feature>
<keyword evidence="7" id="KW-1185">Reference proteome</keyword>
<feature type="coiled-coil region" evidence="1">
    <location>
        <begin position="787"/>
        <end position="814"/>
    </location>
</feature>
<feature type="region of interest" description="Disordered" evidence="2">
    <location>
        <begin position="346"/>
        <end position="389"/>
    </location>
</feature>
<feature type="region of interest" description="Disordered" evidence="2">
    <location>
        <begin position="147"/>
        <end position="204"/>
    </location>
</feature>
<comment type="caution">
    <text evidence="4">The sequence shown here is derived from an EMBL/GenBank/DDBJ whole genome shotgun (WGS) entry which is preliminary data.</text>
</comment>
<evidence type="ECO:0000313" key="5">
    <source>
        <dbReference type="EMBL" id="CAL1133691.1"/>
    </source>
</evidence>
<evidence type="ECO:0000313" key="6">
    <source>
        <dbReference type="EMBL" id="CAL4767628.1"/>
    </source>
</evidence>
<dbReference type="OrthoDB" id="415236at2759"/>
<feature type="domain" description="Integrase catalytic" evidence="3">
    <location>
        <begin position="805"/>
        <end position="996"/>
    </location>
</feature>
<gene>
    <name evidence="4" type="ORF">C1SCF055_LOCUS8199</name>
</gene>
<dbReference type="EMBL" id="CAMXCT030000552">
    <property type="protein sequence ID" value="CAL4767628.1"/>
    <property type="molecule type" value="Genomic_DNA"/>
</dbReference>
<feature type="compositionally biased region" description="Acidic residues" evidence="2">
    <location>
        <begin position="176"/>
        <end position="190"/>
    </location>
</feature>
<dbReference type="EMBL" id="CAMXCT010000552">
    <property type="protein sequence ID" value="CAI3980316.1"/>
    <property type="molecule type" value="Genomic_DNA"/>
</dbReference>
<evidence type="ECO:0000313" key="4">
    <source>
        <dbReference type="EMBL" id="CAI3980316.1"/>
    </source>
</evidence>
<dbReference type="GO" id="GO:0015074">
    <property type="term" value="P:DNA integration"/>
    <property type="evidence" value="ECO:0007669"/>
    <property type="project" value="InterPro"/>
</dbReference>
<dbReference type="Proteomes" id="UP001152797">
    <property type="component" value="Unassembled WGS sequence"/>
</dbReference>
<dbReference type="InterPro" id="IPR001584">
    <property type="entry name" value="Integrase_cat-core"/>
</dbReference>
<feature type="region of interest" description="Disordered" evidence="2">
    <location>
        <begin position="759"/>
        <end position="782"/>
    </location>
</feature>
<dbReference type="InterPro" id="IPR013103">
    <property type="entry name" value="RVT_2"/>
</dbReference>
<dbReference type="PROSITE" id="PS50994">
    <property type="entry name" value="INTEGRASE"/>
    <property type="match status" value="1"/>
</dbReference>
<protein>
    <submittedName>
        <fullName evidence="6">Retrovirus-related Pol polyprotein from transposon RE1 (Retro element 1) (AtRE1)</fullName>
    </submittedName>
</protein>
<dbReference type="InterPro" id="IPR036397">
    <property type="entry name" value="RNaseH_sf"/>
</dbReference>
<evidence type="ECO:0000256" key="1">
    <source>
        <dbReference type="SAM" id="Coils"/>
    </source>
</evidence>
<proteinExistence type="predicted"/>
<dbReference type="Pfam" id="PF07727">
    <property type="entry name" value="RVT_2"/>
    <property type="match status" value="1"/>
</dbReference>
<dbReference type="GO" id="GO:0003676">
    <property type="term" value="F:nucleic acid binding"/>
    <property type="evidence" value="ECO:0007669"/>
    <property type="project" value="InterPro"/>
</dbReference>